<dbReference type="OrthoDB" id="8911599at2"/>
<evidence type="ECO:0000313" key="2">
    <source>
        <dbReference type="Proteomes" id="UP000197446"/>
    </source>
</evidence>
<dbReference type="EMBL" id="NISI01000005">
    <property type="protein sequence ID" value="OWR03365.1"/>
    <property type="molecule type" value="Genomic_DNA"/>
</dbReference>
<dbReference type="AlphaFoldDB" id="A0A254N5R4"/>
<evidence type="ECO:0008006" key="3">
    <source>
        <dbReference type="Google" id="ProtNLM"/>
    </source>
</evidence>
<evidence type="ECO:0000313" key="1">
    <source>
        <dbReference type="EMBL" id="OWR03365.1"/>
    </source>
</evidence>
<comment type="caution">
    <text evidence="1">The sequence shown here is derived from an EMBL/GenBank/DDBJ whole genome shotgun (WGS) entry which is preliminary data.</text>
</comment>
<sequence>MIGSLGARQLLTIYAAAGLLGWYAGPAEPPAEPLVQARRDAWQLVTLPLASDGTTLAVQVAGAPVWGAEAKPPAAAASAAENDRWRIAGLYGRGKQGGVLVLFQDPAKPPQRLKVGDKLPTGELIQAVEGNEVIVRKGKKVERFGVEQREK</sequence>
<dbReference type="Proteomes" id="UP000197446">
    <property type="component" value="Unassembled WGS sequence"/>
</dbReference>
<name>A0A254N5R4_9BURK</name>
<keyword evidence="2" id="KW-1185">Reference proteome</keyword>
<reference evidence="1 2" key="1">
    <citation type="journal article" date="2007" name="Int. J. Syst. Evol. Microbiol.">
        <title>Description of Pelomonas aquatica sp. nov. and Pelomonas puraquae sp. nov., isolated from industrial and haemodialysis water.</title>
        <authorList>
            <person name="Gomila M."/>
            <person name="Bowien B."/>
            <person name="Falsen E."/>
            <person name="Moore E.R."/>
            <person name="Lalucat J."/>
        </authorList>
    </citation>
    <scope>NUCLEOTIDE SEQUENCE [LARGE SCALE GENOMIC DNA]</scope>
    <source>
        <strain evidence="1 2">CCUG 52769</strain>
    </source>
</reference>
<protein>
    <recommendedName>
        <fullName evidence="3">Type II secretion system protein GspC N-terminal domain-containing protein</fullName>
    </recommendedName>
</protein>
<accession>A0A254N5R4</accession>
<gene>
    <name evidence="1" type="ORF">CDO81_12745</name>
</gene>
<organism evidence="1 2">
    <name type="scientific">Roseateles puraquae</name>
    <dbReference type="NCBI Taxonomy" id="431059"/>
    <lineage>
        <taxon>Bacteria</taxon>
        <taxon>Pseudomonadati</taxon>
        <taxon>Pseudomonadota</taxon>
        <taxon>Betaproteobacteria</taxon>
        <taxon>Burkholderiales</taxon>
        <taxon>Sphaerotilaceae</taxon>
        <taxon>Roseateles</taxon>
    </lineage>
</organism>
<dbReference type="RefSeq" id="WP_088483602.1">
    <property type="nucleotide sequence ID" value="NZ_NISI01000005.1"/>
</dbReference>
<proteinExistence type="predicted"/>